<dbReference type="KEGG" id="mpi:Mpet_1622"/>
<dbReference type="HOGENOM" id="CLU_021681_0_0_2"/>
<dbReference type="SMART" id="SM00091">
    <property type="entry name" value="PAS"/>
    <property type="match status" value="5"/>
</dbReference>
<dbReference type="InterPro" id="IPR036390">
    <property type="entry name" value="WH_DNA-bd_sf"/>
</dbReference>
<feature type="domain" description="PAS" evidence="6">
    <location>
        <begin position="229"/>
        <end position="268"/>
    </location>
</feature>
<dbReference type="NCBIfam" id="TIGR00229">
    <property type="entry name" value="sensory_box"/>
    <property type="match status" value="4"/>
</dbReference>
<dbReference type="CDD" id="cd00130">
    <property type="entry name" value="PAS"/>
    <property type="match status" value="2"/>
</dbReference>
<dbReference type="SUPFAM" id="SSF55785">
    <property type="entry name" value="PYP-like sensor domain (PAS domain)"/>
    <property type="match status" value="5"/>
</dbReference>
<dbReference type="InterPro" id="IPR013655">
    <property type="entry name" value="PAS_fold_3"/>
</dbReference>
<dbReference type="InterPro" id="IPR001610">
    <property type="entry name" value="PAC"/>
</dbReference>
<evidence type="ECO:0000313" key="8">
    <source>
        <dbReference type="EMBL" id="ADN36379.1"/>
    </source>
</evidence>
<proteinExistence type="predicted"/>
<evidence type="ECO:0000259" key="7">
    <source>
        <dbReference type="PROSITE" id="PS50113"/>
    </source>
</evidence>
<dbReference type="Pfam" id="PF07106">
    <property type="entry name" value="WHD_TBPIP"/>
    <property type="match status" value="1"/>
</dbReference>
<evidence type="ECO:0000313" key="9">
    <source>
        <dbReference type="Proteomes" id="UP000006565"/>
    </source>
</evidence>
<dbReference type="Pfam" id="PF13426">
    <property type="entry name" value="PAS_9"/>
    <property type="match status" value="1"/>
</dbReference>
<evidence type="ECO:0000256" key="1">
    <source>
        <dbReference type="ARBA" id="ARBA00000085"/>
    </source>
</evidence>
<organism evidence="8 9">
    <name type="scientific">Methanolacinia petrolearia (strain DSM 11571 / OCM 486 / SEBR 4847)</name>
    <name type="common">Methanoplanus petrolearius</name>
    <dbReference type="NCBI Taxonomy" id="679926"/>
    <lineage>
        <taxon>Archaea</taxon>
        <taxon>Methanobacteriati</taxon>
        <taxon>Methanobacteriota</taxon>
        <taxon>Stenosarchaea group</taxon>
        <taxon>Methanomicrobia</taxon>
        <taxon>Methanomicrobiales</taxon>
        <taxon>Methanomicrobiaceae</taxon>
        <taxon>Methanolacinia</taxon>
    </lineage>
</organism>
<dbReference type="GO" id="GO:0004673">
    <property type="term" value="F:protein histidine kinase activity"/>
    <property type="evidence" value="ECO:0007669"/>
    <property type="project" value="UniProtKB-EC"/>
</dbReference>
<dbReference type="EC" id="2.7.13.3" evidence="2"/>
<evidence type="ECO:0000256" key="3">
    <source>
        <dbReference type="ARBA" id="ARBA00022553"/>
    </source>
</evidence>
<dbReference type="SUPFAM" id="SSF46785">
    <property type="entry name" value="Winged helix' DNA-binding domain"/>
    <property type="match status" value="1"/>
</dbReference>
<feature type="domain" description="PAC" evidence="7">
    <location>
        <begin position="568"/>
        <end position="618"/>
    </location>
</feature>
<dbReference type="Pfam" id="PF13188">
    <property type="entry name" value="PAS_8"/>
    <property type="match status" value="2"/>
</dbReference>
<sequence>MQAESIIHWKNRKDSRYEDISGNLTSGAAYYLHMSEREDRYATIREFLQEKYPEAVSISTISRQLNMNRGSVAKYLEVLQSHGNVIMKPYGKSKLYSIAQNVAFDDLFDYISDAIVILDADLHILMVNKSFIETFNIRSGKKIIGNELSRINLALLDNPTVLENIDRILNSRVFINEMLLIERGTDRIFLTEFVSTVIPSISFTGKPGIMISLRDITTWKKTEEALKSSEQKIRTLFEEVPSGIILFREDGTILNANRASLDILGLTRFTDLEEFKLHDIMCSREIIQNLIRQGEIAELTLSCNFDRLKSHTLTSTKKSGIAYFQIVFAPVTDKTGKSSSEFFILFLDITAKKIAEKQLKERYQGIVNNLPGIVYQFYARDSGEWGVYYVNERTQEIYGVPTEPLKNWFDRYGECIAPEDQERWFDSIHDVIKRVAPWEFEGRFIKPSGEEMYIRGISQPVRLKHETVWNGIFLDITDRRMAEEALRMSEERLRGITSNLPGIVYQFYARNPREWGTYYVDERSTEVYGIPPDPVDTWILRYGDYIAPEDQERWLNSIQDVIETVKKWEFEGRFIRPDGEEMYIRVLSQPVRLRNETVWNGIILDITDRRKAEEALRRTELKEARYHSFFENTCNGVLIYEPLENGDHIIKDVNKMTASLLRMDKEDIVGKRLFEEFPDLPDPYVRDLLHRVLITEKPEFVAPLKYRNREEFPWISHYVFKLPSGEIASFMIDVTDVVKDDAKPAKRKAK</sequence>
<dbReference type="InterPro" id="IPR010776">
    <property type="entry name" value="Hop2_WH_dom"/>
</dbReference>
<gene>
    <name evidence="8" type="ordered locus">Mpet_1622</name>
</gene>
<dbReference type="InterPro" id="IPR000700">
    <property type="entry name" value="PAS-assoc_C"/>
</dbReference>
<protein>
    <recommendedName>
        <fullName evidence="2">histidine kinase</fullName>
        <ecNumber evidence="2">2.7.13.3</ecNumber>
    </recommendedName>
</protein>
<dbReference type="InterPro" id="IPR052162">
    <property type="entry name" value="Sensor_kinase/Photoreceptor"/>
</dbReference>
<dbReference type="PANTHER" id="PTHR43304">
    <property type="entry name" value="PHYTOCHROME-LIKE PROTEIN CPH1"/>
    <property type="match status" value="1"/>
</dbReference>
<comment type="catalytic activity">
    <reaction evidence="1">
        <text>ATP + protein L-histidine = ADP + protein N-phospho-L-histidine.</text>
        <dbReference type="EC" id="2.7.13.3"/>
    </reaction>
</comment>
<dbReference type="Gene3D" id="3.30.450.20">
    <property type="entry name" value="PAS domain"/>
    <property type="match status" value="5"/>
</dbReference>
<reference evidence="8 9" key="1">
    <citation type="journal article" date="2010" name="Stand. Genomic Sci.">
        <title>Complete genome sequence of Methanoplanus petrolearius type strain (SEBR 4847).</title>
        <authorList>
            <person name="Brambilla E."/>
            <person name="Djao O.D."/>
            <person name="Daligault H."/>
            <person name="Lapidus A."/>
            <person name="Lucas S."/>
            <person name="Hammon N."/>
            <person name="Nolan M."/>
            <person name="Tice H."/>
            <person name="Cheng J.F."/>
            <person name="Han C."/>
            <person name="Tapia R."/>
            <person name="Goodwin L."/>
            <person name="Pitluck S."/>
            <person name="Liolios K."/>
            <person name="Ivanova N."/>
            <person name="Mavromatis K."/>
            <person name="Mikhailova N."/>
            <person name="Pati A."/>
            <person name="Chen A."/>
            <person name="Palaniappan K."/>
            <person name="Land M."/>
            <person name="Hauser L."/>
            <person name="Chang Y.J."/>
            <person name="Jeffries C.D."/>
            <person name="Rohde M."/>
            <person name="Spring S."/>
            <person name="Sikorski J."/>
            <person name="Goker M."/>
            <person name="Woyke T."/>
            <person name="Bristow J."/>
            <person name="Eisen J.A."/>
            <person name="Markowitz V."/>
            <person name="Hugenholtz P."/>
            <person name="Kyrpides N.C."/>
            <person name="Klenk H.P."/>
        </authorList>
    </citation>
    <scope>NUCLEOTIDE SEQUENCE [LARGE SCALE GENOMIC DNA]</scope>
    <source>
        <strain evidence="9">DSM 11571 / OCM 486 / SEBR 4847</strain>
    </source>
</reference>
<evidence type="ECO:0000256" key="2">
    <source>
        <dbReference type="ARBA" id="ARBA00012438"/>
    </source>
</evidence>
<dbReference type="STRING" id="679926.Mpet_1622"/>
<dbReference type="SMART" id="SM00086">
    <property type="entry name" value="PAC"/>
    <property type="match status" value="2"/>
</dbReference>
<dbReference type="PROSITE" id="PS50113">
    <property type="entry name" value="PAC"/>
    <property type="match status" value="2"/>
</dbReference>
<keyword evidence="5" id="KW-0418">Kinase</keyword>
<dbReference type="InterPro" id="IPR035965">
    <property type="entry name" value="PAS-like_dom_sf"/>
</dbReference>
<keyword evidence="4" id="KW-0808">Transferase</keyword>
<dbReference type="PROSITE" id="PS50112">
    <property type="entry name" value="PAS"/>
    <property type="match status" value="1"/>
</dbReference>
<dbReference type="Proteomes" id="UP000006565">
    <property type="component" value="Chromosome"/>
</dbReference>
<accession>E1RH75</accession>
<dbReference type="Pfam" id="PF08447">
    <property type="entry name" value="PAS_3"/>
    <property type="match status" value="2"/>
</dbReference>
<dbReference type="eggNOG" id="arCOG02348">
    <property type="taxonomic scope" value="Archaea"/>
</dbReference>
<dbReference type="PANTHER" id="PTHR43304:SF1">
    <property type="entry name" value="PAC DOMAIN-CONTAINING PROTEIN"/>
    <property type="match status" value="1"/>
</dbReference>
<keyword evidence="3" id="KW-0597">Phosphoprotein</keyword>
<evidence type="ECO:0000256" key="5">
    <source>
        <dbReference type="ARBA" id="ARBA00022777"/>
    </source>
</evidence>
<name>E1RH75_METP4</name>
<dbReference type="EMBL" id="CP002117">
    <property type="protein sequence ID" value="ADN36379.1"/>
    <property type="molecule type" value="Genomic_DNA"/>
</dbReference>
<feature type="domain" description="PAC" evidence="7">
    <location>
        <begin position="438"/>
        <end position="488"/>
    </location>
</feature>
<dbReference type="eggNOG" id="arCOG03931">
    <property type="taxonomic scope" value="Archaea"/>
</dbReference>
<evidence type="ECO:0000256" key="4">
    <source>
        <dbReference type="ARBA" id="ARBA00022679"/>
    </source>
</evidence>
<dbReference type="InterPro" id="IPR000014">
    <property type="entry name" value="PAS"/>
</dbReference>
<evidence type="ECO:0000259" key="6">
    <source>
        <dbReference type="PROSITE" id="PS50112"/>
    </source>
</evidence>
<keyword evidence="9" id="KW-1185">Reference proteome</keyword>
<dbReference type="AlphaFoldDB" id="E1RH75"/>